<evidence type="ECO:0000313" key="1">
    <source>
        <dbReference type="EMBL" id="KEF37569.1"/>
    </source>
</evidence>
<reference evidence="1 2" key="1">
    <citation type="submission" date="2014-04" db="EMBL/GenBank/DDBJ databases">
        <title>Draft genome sequence of Bacillus azotoformans MEV2011, a (co-) denitrifying strain unable to grow in the presence of oxygen.</title>
        <authorList>
            <person name="Nielsen M."/>
            <person name="Schreiber L."/>
            <person name="Finster K."/>
            <person name="Schramm A."/>
        </authorList>
    </citation>
    <scope>NUCLEOTIDE SEQUENCE [LARGE SCALE GENOMIC DNA]</scope>
    <source>
        <strain evidence="1 2">MEV2011</strain>
    </source>
</reference>
<evidence type="ECO:0008006" key="3">
    <source>
        <dbReference type="Google" id="ProtNLM"/>
    </source>
</evidence>
<dbReference type="Proteomes" id="UP000027936">
    <property type="component" value="Unassembled WGS sequence"/>
</dbReference>
<dbReference type="EMBL" id="JJRY01000013">
    <property type="protein sequence ID" value="KEF37569.1"/>
    <property type="molecule type" value="Genomic_DNA"/>
</dbReference>
<dbReference type="RefSeq" id="WP_035196623.1">
    <property type="nucleotide sequence ID" value="NZ_JJRY01000013.1"/>
</dbReference>
<gene>
    <name evidence="1" type="ORF">M670_03148</name>
</gene>
<organism evidence="1 2">
    <name type="scientific">Schinkia azotoformans MEV2011</name>
    <dbReference type="NCBI Taxonomy" id="1348973"/>
    <lineage>
        <taxon>Bacteria</taxon>
        <taxon>Bacillati</taxon>
        <taxon>Bacillota</taxon>
        <taxon>Bacilli</taxon>
        <taxon>Bacillales</taxon>
        <taxon>Bacillaceae</taxon>
        <taxon>Calidifontibacillus/Schinkia group</taxon>
        <taxon>Schinkia</taxon>
    </lineage>
</organism>
<dbReference type="PATRIC" id="fig|1348973.3.peg.3028"/>
<proteinExistence type="predicted"/>
<sequence>MEKETYYISVGSRGISKIKTGTPFELEIEATEDEIRALRGIFDEMYNADVMGFLRAHVPFWEYHNDRENDIIDRDLMNVYQMLYDLGKTETKQHIESMGILTNLDGENHSTM</sequence>
<accession>A0A072NIP8</accession>
<dbReference type="AlphaFoldDB" id="A0A072NIP8"/>
<comment type="caution">
    <text evidence="1">The sequence shown here is derived from an EMBL/GenBank/DDBJ whole genome shotgun (WGS) entry which is preliminary data.</text>
</comment>
<dbReference type="OrthoDB" id="2706506at2"/>
<protein>
    <recommendedName>
        <fullName evidence="3">Hydrolase</fullName>
    </recommendedName>
</protein>
<name>A0A072NIP8_SCHAZ</name>
<evidence type="ECO:0000313" key="2">
    <source>
        <dbReference type="Proteomes" id="UP000027936"/>
    </source>
</evidence>